<dbReference type="RefSeq" id="WP_380796772.1">
    <property type="nucleotide sequence ID" value="NZ_JBHRVU010000004.1"/>
</dbReference>
<reference evidence="2" key="1">
    <citation type="journal article" date="2019" name="Int. J. Syst. Evol. Microbiol.">
        <title>The Global Catalogue of Microorganisms (GCM) 10K type strain sequencing project: providing services to taxonomists for standard genome sequencing and annotation.</title>
        <authorList>
            <consortium name="The Broad Institute Genomics Platform"/>
            <consortium name="The Broad Institute Genome Sequencing Center for Infectious Disease"/>
            <person name="Wu L."/>
            <person name="Ma J."/>
        </authorList>
    </citation>
    <scope>NUCLEOTIDE SEQUENCE [LARGE SCALE GENOMIC DNA]</scope>
    <source>
        <strain evidence="2">CCM 7491</strain>
    </source>
</reference>
<proteinExistence type="predicted"/>
<comment type="caution">
    <text evidence="1">The sequence shown here is derived from an EMBL/GenBank/DDBJ whole genome shotgun (WGS) entry which is preliminary data.</text>
</comment>
<accession>A0ABV7NGF6</accession>
<dbReference type="Proteomes" id="UP001595681">
    <property type="component" value="Unassembled WGS sequence"/>
</dbReference>
<keyword evidence="2" id="KW-1185">Reference proteome</keyword>
<protein>
    <submittedName>
        <fullName evidence="1">Uncharacterized protein</fullName>
    </submittedName>
</protein>
<dbReference type="EMBL" id="JBHRVU010000004">
    <property type="protein sequence ID" value="MFC3442581.1"/>
    <property type="molecule type" value="Genomic_DNA"/>
</dbReference>
<organism evidence="1 2">
    <name type="scientific">Sphingobium rhizovicinum</name>
    <dbReference type="NCBI Taxonomy" id="432308"/>
    <lineage>
        <taxon>Bacteria</taxon>
        <taxon>Pseudomonadati</taxon>
        <taxon>Pseudomonadota</taxon>
        <taxon>Alphaproteobacteria</taxon>
        <taxon>Sphingomonadales</taxon>
        <taxon>Sphingomonadaceae</taxon>
        <taxon>Sphingobium</taxon>
    </lineage>
</organism>
<evidence type="ECO:0000313" key="1">
    <source>
        <dbReference type="EMBL" id="MFC3442581.1"/>
    </source>
</evidence>
<evidence type="ECO:0000313" key="2">
    <source>
        <dbReference type="Proteomes" id="UP001595681"/>
    </source>
</evidence>
<gene>
    <name evidence="1" type="ORF">ACFOKF_15505</name>
</gene>
<sequence>MIGARHHTKCAKDGCSTLIKRGWFCKDHWFALPKEEIRDPLLAAFNAATAAHGRAPSEEQDRLNREYGIAFRDAQEFLRRVPRTGAASMATTAYAGGHAVQYVGGRRL</sequence>
<name>A0ABV7NGF6_9SPHN</name>